<dbReference type="Pfam" id="PF00454">
    <property type="entry name" value="PI3_PI4_kinase"/>
    <property type="match status" value="1"/>
</dbReference>
<evidence type="ECO:0000313" key="14">
    <source>
        <dbReference type="Proteomes" id="UP000036987"/>
    </source>
</evidence>
<dbReference type="InterPro" id="IPR000403">
    <property type="entry name" value="PI3/4_kinase_cat_dom"/>
</dbReference>
<dbReference type="GO" id="GO:0038201">
    <property type="term" value="C:TOR complex"/>
    <property type="evidence" value="ECO:0000318"/>
    <property type="project" value="GO_Central"/>
</dbReference>
<evidence type="ECO:0000256" key="11">
    <source>
        <dbReference type="SAM" id="MobiDB-lite"/>
    </source>
</evidence>
<dbReference type="EMBL" id="LFYR01000729">
    <property type="protein sequence ID" value="KMZ70357.1"/>
    <property type="molecule type" value="Genomic_DNA"/>
</dbReference>
<feature type="compositionally biased region" description="Low complexity" evidence="11">
    <location>
        <begin position="31"/>
        <end position="45"/>
    </location>
</feature>
<dbReference type="InterPro" id="IPR018936">
    <property type="entry name" value="PI3/4_kinase_CS"/>
</dbReference>
<dbReference type="PROSITE" id="PS00916">
    <property type="entry name" value="PI3_4_KINASE_2"/>
    <property type="match status" value="1"/>
</dbReference>
<evidence type="ECO:0000313" key="13">
    <source>
        <dbReference type="EMBL" id="KMZ70357.1"/>
    </source>
</evidence>
<dbReference type="Proteomes" id="UP000036987">
    <property type="component" value="Unassembled WGS sequence"/>
</dbReference>
<dbReference type="Gene3D" id="1.10.1070.11">
    <property type="entry name" value="Phosphatidylinositol 3-/4-kinase, catalytic domain"/>
    <property type="match status" value="1"/>
</dbReference>
<dbReference type="PROSITE" id="PS50290">
    <property type="entry name" value="PI3_4_KINASE_3"/>
    <property type="match status" value="1"/>
</dbReference>
<evidence type="ECO:0000256" key="5">
    <source>
        <dbReference type="ARBA" id="ARBA00022741"/>
    </source>
</evidence>
<evidence type="ECO:0000259" key="12">
    <source>
        <dbReference type="PROSITE" id="PS50290"/>
    </source>
</evidence>
<comment type="similarity">
    <text evidence="1">Belongs to the PI3/PI4-kinase family.</text>
</comment>
<keyword evidence="3" id="KW-0723">Serine/threonine-protein kinase</keyword>
<feature type="region of interest" description="Disordered" evidence="11">
    <location>
        <begin position="28"/>
        <end position="47"/>
    </location>
</feature>
<dbReference type="STRING" id="29655.A0A0K9PQ53"/>
<dbReference type="InterPro" id="IPR016024">
    <property type="entry name" value="ARM-type_fold"/>
</dbReference>
<keyword evidence="6 13" id="KW-0418">Kinase</keyword>
<reference evidence="14" key="1">
    <citation type="journal article" date="2016" name="Nature">
        <title>The genome of the seagrass Zostera marina reveals angiosperm adaptation to the sea.</title>
        <authorList>
            <person name="Olsen J.L."/>
            <person name="Rouze P."/>
            <person name="Verhelst B."/>
            <person name="Lin Y.-C."/>
            <person name="Bayer T."/>
            <person name="Collen J."/>
            <person name="Dattolo E."/>
            <person name="De Paoli E."/>
            <person name="Dittami S."/>
            <person name="Maumus F."/>
            <person name="Michel G."/>
            <person name="Kersting A."/>
            <person name="Lauritano C."/>
            <person name="Lohaus R."/>
            <person name="Toepel M."/>
            <person name="Tonon T."/>
            <person name="Vanneste K."/>
            <person name="Amirebrahimi M."/>
            <person name="Brakel J."/>
            <person name="Bostroem C."/>
            <person name="Chovatia M."/>
            <person name="Grimwood J."/>
            <person name="Jenkins J.W."/>
            <person name="Jueterbock A."/>
            <person name="Mraz A."/>
            <person name="Stam W.T."/>
            <person name="Tice H."/>
            <person name="Bornberg-Bauer E."/>
            <person name="Green P.J."/>
            <person name="Pearson G.A."/>
            <person name="Procaccini G."/>
            <person name="Duarte C.M."/>
            <person name="Schmutz J."/>
            <person name="Reusch T.B.H."/>
            <person name="Van de Peer Y."/>
        </authorList>
    </citation>
    <scope>NUCLEOTIDE SEQUENCE [LARGE SCALE GENOMIC DNA]</scope>
    <source>
        <strain evidence="14">cv. Finnish</strain>
    </source>
</reference>
<dbReference type="Pfam" id="PF15785">
    <property type="entry name" value="SMG1"/>
    <property type="match status" value="1"/>
</dbReference>
<dbReference type="EC" id="2.7.11.1" evidence="2"/>
<evidence type="ECO:0000256" key="4">
    <source>
        <dbReference type="ARBA" id="ARBA00022679"/>
    </source>
</evidence>
<dbReference type="InterPro" id="IPR036940">
    <property type="entry name" value="PI3/4_kinase_cat_sf"/>
</dbReference>
<keyword evidence="7" id="KW-0067">ATP-binding</keyword>
<dbReference type="GO" id="GO:0005524">
    <property type="term" value="F:ATP binding"/>
    <property type="evidence" value="ECO:0007669"/>
    <property type="project" value="UniProtKB-KW"/>
</dbReference>
<dbReference type="FunFam" id="1.10.1070.11:FF:000023">
    <property type="entry name" value="serine/threonine-protein kinase SMG1 isoform X1"/>
    <property type="match status" value="1"/>
</dbReference>
<comment type="catalytic activity">
    <reaction evidence="8">
        <text>L-threonyl-[protein] + ATP = O-phospho-L-threonyl-[protein] + ADP + H(+)</text>
        <dbReference type="Rhea" id="RHEA:46608"/>
        <dbReference type="Rhea" id="RHEA-COMP:11060"/>
        <dbReference type="Rhea" id="RHEA-COMP:11605"/>
        <dbReference type="ChEBI" id="CHEBI:15378"/>
        <dbReference type="ChEBI" id="CHEBI:30013"/>
        <dbReference type="ChEBI" id="CHEBI:30616"/>
        <dbReference type="ChEBI" id="CHEBI:61977"/>
        <dbReference type="ChEBI" id="CHEBI:456216"/>
        <dbReference type="EC" id="2.7.11.1"/>
    </reaction>
</comment>
<dbReference type="OrthoDB" id="10065496at2759"/>
<organism evidence="13 14">
    <name type="scientific">Zostera marina</name>
    <name type="common">Eelgrass</name>
    <dbReference type="NCBI Taxonomy" id="29655"/>
    <lineage>
        <taxon>Eukaryota</taxon>
        <taxon>Viridiplantae</taxon>
        <taxon>Streptophyta</taxon>
        <taxon>Embryophyta</taxon>
        <taxon>Tracheophyta</taxon>
        <taxon>Spermatophyta</taxon>
        <taxon>Magnoliopsida</taxon>
        <taxon>Liliopsida</taxon>
        <taxon>Zosteraceae</taxon>
        <taxon>Zostera</taxon>
    </lineage>
</organism>
<dbReference type="PANTHER" id="PTHR11139:SF119">
    <property type="entry name" value="SERINE_THREONINE-PROTEIN KINASE SMG1"/>
    <property type="match status" value="1"/>
</dbReference>
<dbReference type="InterPro" id="IPR031559">
    <property type="entry name" value="SMG1"/>
</dbReference>
<feature type="coiled-coil region" evidence="10">
    <location>
        <begin position="2565"/>
        <end position="2599"/>
    </location>
</feature>
<dbReference type="GO" id="GO:0005737">
    <property type="term" value="C:cytoplasm"/>
    <property type="evidence" value="ECO:0000318"/>
    <property type="project" value="GO_Central"/>
</dbReference>
<dbReference type="OMA" id="FACPEER"/>
<dbReference type="SMART" id="SM00146">
    <property type="entry name" value="PI3Kc"/>
    <property type="match status" value="1"/>
</dbReference>
<proteinExistence type="inferred from homology"/>
<sequence length="2666" mass="300689">MQGHLEQQNQSQLKRKLISLISAALSGNPLPSDSSSPDKSGSKSGTDQNRAALLHSFHRFVVFPANSIAVSLSAPYLSQGLSQLLSDRSNAVRHAAAVSYGALCAVTCLQNGNNNTNVAGGLPDLFLGWALPLVRDVGSPDDSVDVAFEGLWEFLSVGELPSIESYVPKILKSCQEILEDEGTSLNLLHQLLRLLSLISRKYEKCFQPHFIDIVDLLLGCALVPGLLESDRNAIMDVFLQFRTHWICNLQFSIGLISKFLHDMEVLIQDVSLNSTQHLGRLLALFFCFLTVLQATTSDVVEINSTEQISEFLLCITPRLLGCLAMVGKKFGWNSWIEEFRKCLVLIAGILKEKFSNFYASVVEILFQILRVLPTGLILGLVKANLQLLRIQKSELLPSCVKTILQFNFPFSLLRLQPNHFIVGSIAATYIFLLQHDTNEVVSQAITSLMEELESLISLLKRNHQNVGEHNKDIQLGYVTNDDLDLHLESICELCDSELISLIKFDLKLLLACLSSSFKLGCSEDIVLYHGRCRQITSFVMEKLDPFQFPFRDHLQLQVHVIGILHKFSEVEFLSVFSTDKQSNDTFSCNIADGLQGRTSDKRDRSSVINDCLKKYSFVMVRALSGSSPSAVKLKTLEWIMAICEAVIKMENDIDFLSQIYKPYILTRVGNHLLTAIIDAASDREQKIRYNVASVLEKVIEGGLVNPDCFYHIAELALERLGDPDASIKESYVRTLSIVLPLTFYVYGVFEDRRKFCKNDTTSVGKQHFLNWKHMLTLKHVPRKFHFQQLVSILSYISNRWKVPLSSWIQRLVFRCRATSDIVSLKQEDGESLDTDVFLLEEGLEGNIMDRICHVNNLAAIWWSIHEAARYSVSLRLRTNYGGPTQTFASLERMLLDVAHMFVLDKEQTNGSLNIRTSKLHSLPMRLLLDFVESLKKNVYNAYQGSFVLPSATQQSSLFFRANKKVCEEWFSRILEPMLNAGLALQCHDAVIHYGGLRLWDLHNLVSSTFKDKTRGAQVSESHRLRVKLASDVLTVLRHVALALCRSHEPDALVGLQNWVFARFSLLFDQESQIINEKDGSFLHFSWFTGLIYQARGQYEKAAAYFSHILQSEGVLSSLDSEGIQFVITRIIENYTAISDWKSLENWLSELHTLRAIHTGKAYSGALSAAGNENEINAVHALAHFDEGDIEAASAYLDLTPKNSNELTLDPRLSLERSEYMLLRVMLQKDGNPDKISEEINKSKQMLDEALSVAPLDGLADAMPYFTQLHCIFAFEEGSKLRFSNSQEPVRQLLPMLNSLRHVLYLPISKTHQDSSLWLKMFRVYHAIMPTLPVTLLFCLKLGILARKQGNFLLAKRMMCHLRNNISLLSKGDFLDWVSTYLQYESILLIYAEGRHVEALIDLWSLFGKYIVSEIPTINDPCNMLKAKACLKLAAWFKQESSGASLKNVLDRIRVDFSENGINDVSINKSGFSHDLNSNSTSLGILEEFSGTVIKLSCQFCPTMCKTWLSYASWCFSHGKSCFSLSGTLLESPVLSSVLVPEVSSDRFQLTEEEGTKVKAVITDFFHYIIYENATNDKGKEEMGLLDEGSEALVDSFINQAIHLIIFSAGATIVENSTAECPSSAIALELEMLLLSVNPRVQKADISSYVNQLVDIWWLLRRRRVSLFGHAAYGYLQYLSYSSSKSQEYNPTNSYIDSIKGKTGICTLRATLYILQILLNYGVELREVIEPRLQSTPLLPWQEITPQLFARLSSHPHRKIRMQLEGLLLLLAKLSPWSIVYPTLVDMNNSEGEPSEELQRIFDCLGKLYPQLVKDVQLVINNLGNMTVLWEEHWLTMLQDLHSDVSRRIRTLKEEAKRIESNSTLSHIEKNKINAAKYSAMMAPVIVALERRLASTSREPETSHEGWFQKEYGEQLKSAFLTLKIPPVSLSALCDVWQPFDAIATSLANYQSKSKISLSEVAPRLAMLSSTEVPMPGLEKQITAYDACDDSNLDPQGLVTISSFYEHVNILSTKTKPKKILILGSDGQNYTYLLKGREDLRLDARIMQLLQAINNFIYSCTDVNHSLAIRHYSVTPISGRAGLIQWVDNVTSIYSVFRSWQNRAHLVQKSVSSIPQPSDMFYGKILPALKEKGIKRIISRRDWPLDVKRKVLLDLMKETPKELLRQEIWCASEGFKSFRLKSKRFSGSVAAMSMVGHILGLGDRHLDNILIDFCSGDVVHIDYNVCFDKGQRLKIPEIVPFRLTQIIEIALGLTGTEGAFKSSCEAMIGVLQNNKDVILMLLDVFIWEPLIEWTRGDMYDEATIGGEEKKGMELAVCLSLFAYRFQEIRIPLQEHHVLLVSSLSAVESALKKLLVSLNQHEVVFENFYGVDKERSNLFQYEASAKSFVAEATSISEKALAFFKVQSLEFSQAKSTTCDKAQDVTKWIEQHKRVLDSLRSGSISEFQSKIRLSSMGDALSLISAVLVARVPLTIIPEPTQSQSCDLDREVSRFAAELDSGLACALEALQEYALALQRVLPINYITTSPVNSWAQVLQLSVNNLSPEIISVARRQAAELITDTQGDNYDSIRQRHQNLLLNIEKYTTELEKVKNECSELINSIDPEIELRSKEILLSAFSKYIQSTGYLKKDSNESFSCSGQSKHKSSNNIDIEDTLKVTKKKYFLFFV</sequence>
<dbReference type="GO" id="GO:0000184">
    <property type="term" value="P:nuclear-transcribed mRNA catabolic process, nonsense-mediated decay"/>
    <property type="evidence" value="ECO:0007669"/>
    <property type="project" value="InterPro"/>
</dbReference>
<feature type="domain" description="PI3K/PI4K catalytic" evidence="12">
    <location>
        <begin position="2003"/>
        <end position="2332"/>
    </location>
</feature>
<evidence type="ECO:0000256" key="10">
    <source>
        <dbReference type="SAM" id="Coils"/>
    </source>
</evidence>
<keyword evidence="14" id="KW-1185">Reference proteome</keyword>
<dbReference type="GO" id="GO:0004674">
    <property type="term" value="F:protein serine/threonine kinase activity"/>
    <property type="evidence" value="ECO:0000318"/>
    <property type="project" value="GO_Central"/>
</dbReference>
<evidence type="ECO:0000256" key="2">
    <source>
        <dbReference type="ARBA" id="ARBA00012513"/>
    </source>
</evidence>
<evidence type="ECO:0000256" key="6">
    <source>
        <dbReference type="ARBA" id="ARBA00022777"/>
    </source>
</evidence>
<dbReference type="CDD" id="cd05170">
    <property type="entry name" value="PIKKc_SMG1"/>
    <property type="match status" value="1"/>
</dbReference>
<evidence type="ECO:0000256" key="7">
    <source>
        <dbReference type="ARBA" id="ARBA00022840"/>
    </source>
</evidence>
<keyword evidence="4" id="KW-0808">Transferase</keyword>
<comment type="catalytic activity">
    <reaction evidence="9">
        <text>L-seryl-[protein] + ATP = O-phospho-L-seryl-[protein] + ADP + H(+)</text>
        <dbReference type="Rhea" id="RHEA:17989"/>
        <dbReference type="Rhea" id="RHEA-COMP:9863"/>
        <dbReference type="Rhea" id="RHEA-COMP:11604"/>
        <dbReference type="ChEBI" id="CHEBI:15378"/>
        <dbReference type="ChEBI" id="CHEBI:29999"/>
        <dbReference type="ChEBI" id="CHEBI:30616"/>
        <dbReference type="ChEBI" id="CHEBI:83421"/>
        <dbReference type="ChEBI" id="CHEBI:456216"/>
        <dbReference type="EC" id="2.7.11.1"/>
    </reaction>
</comment>
<dbReference type="SUPFAM" id="SSF48371">
    <property type="entry name" value="ARM repeat"/>
    <property type="match status" value="1"/>
</dbReference>
<keyword evidence="5" id="KW-0547">Nucleotide-binding</keyword>
<dbReference type="InterPro" id="IPR011009">
    <property type="entry name" value="Kinase-like_dom_sf"/>
</dbReference>
<accession>A0A0K9PQ53</accession>
<dbReference type="GO" id="GO:0016242">
    <property type="term" value="P:negative regulation of macroautophagy"/>
    <property type="evidence" value="ECO:0000318"/>
    <property type="project" value="GO_Central"/>
</dbReference>
<evidence type="ECO:0000256" key="8">
    <source>
        <dbReference type="ARBA" id="ARBA00047899"/>
    </source>
</evidence>
<name>A0A0K9PQ53_ZOSMR</name>
<evidence type="ECO:0000256" key="3">
    <source>
        <dbReference type="ARBA" id="ARBA00022527"/>
    </source>
</evidence>
<dbReference type="Gene3D" id="3.30.1010.10">
    <property type="entry name" value="Phosphatidylinositol 3-kinase Catalytic Subunit, Chain A, domain 4"/>
    <property type="match status" value="1"/>
</dbReference>
<dbReference type="Gene3D" id="1.25.10.10">
    <property type="entry name" value="Leucine-rich Repeat Variant"/>
    <property type="match status" value="1"/>
</dbReference>
<dbReference type="InterPro" id="IPR039414">
    <property type="entry name" value="SMG1_PIKKc"/>
</dbReference>
<dbReference type="GO" id="GO:0031929">
    <property type="term" value="P:TOR signaling"/>
    <property type="evidence" value="ECO:0000318"/>
    <property type="project" value="GO_Central"/>
</dbReference>
<dbReference type="FunFam" id="3.30.1010.10:FF:000029">
    <property type="entry name" value="Serine/threonine-protein kinase SMG1"/>
    <property type="match status" value="1"/>
</dbReference>
<protein>
    <recommendedName>
        <fullName evidence="2">non-specific serine/threonine protein kinase</fullName>
        <ecNumber evidence="2">2.7.11.1</ecNumber>
    </recommendedName>
</protein>
<dbReference type="InterPro" id="IPR011989">
    <property type="entry name" value="ARM-like"/>
</dbReference>
<evidence type="ECO:0000256" key="1">
    <source>
        <dbReference type="ARBA" id="ARBA00011031"/>
    </source>
</evidence>
<comment type="caution">
    <text evidence="13">The sequence shown here is derived from an EMBL/GenBank/DDBJ whole genome shotgun (WGS) entry which is preliminary data.</text>
</comment>
<dbReference type="InterPro" id="IPR050517">
    <property type="entry name" value="DDR_Repair_Kinase"/>
</dbReference>
<dbReference type="PANTHER" id="PTHR11139">
    <property type="entry name" value="ATAXIA TELANGIECTASIA MUTATED ATM -RELATED"/>
    <property type="match status" value="1"/>
</dbReference>
<keyword evidence="10" id="KW-0175">Coiled coil</keyword>
<dbReference type="SUPFAM" id="SSF56112">
    <property type="entry name" value="Protein kinase-like (PK-like)"/>
    <property type="match status" value="1"/>
</dbReference>
<dbReference type="GO" id="GO:0005634">
    <property type="term" value="C:nucleus"/>
    <property type="evidence" value="ECO:0000318"/>
    <property type="project" value="GO_Central"/>
</dbReference>
<evidence type="ECO:0000256" key="9">
    <source>
        <dbReference type="ARBA" id="ARBA00048679"/>
    </source>
</evidence>
<gene>
    <name evidence="13" type="ORF">ZOSMA_1G03390</name>
</gene>